<dbReference type="AlphaFoldDB" id="A0A6C0C5D8"/>
<evidence type="ECO:0000313" key="1">
    <source>
        <dbReference type="EMBL" id="QHS98743.1"/>
    </source>
</evidence>
<proteinExistence type="predicted"/>
<name>A0A6C0C5D8_9ZZZZ</name>
<dbReference type="EMBL" id="MN739322">
    <property type="protein sequence ID" value="QHS98743.1"/>
    <property type="molecule type" value="Genomic_DNA"/>
</dbReference>
<organism evidence="1">
    <name type="scientific">viral metagenome</name>
    <dbReference type="NCBI Taxonomy" id="1070528"/>
    <lineage>
        <taxon>unclassified sequences</taxon>
        <taxon>metagenomes</taxon>
        <taxon>organismal metagenomes</taxon>
    </lineage>
</organism>
<reference evidence="1" key="1">
    <citation type="journal article" date="2020" name="Nature">
        <title>Giant virus diversity and host interactions through global metagenomics.</title>
        <authorList>
            <person name="Schulz F."/>
            <person name="Roux S."/>
            <person name="Paez-Espino D."/>
            <person name="Jungbluth S."/>
            <person name="Walsh D.A."/>
            <person name="Denef V.J."/>
            <person name="McMahon K.D."/>
            <person name="Konstantinidis K.T."/>
            <person name="Eloe-Fadrosh E.A."/>
            <person name="Kyrpides N.C."/>
            <person name="Woyke T."/>
        </authorList>
    </citation>
    <scope>NUCLEOTIDE SEQUENCE</scope>
    <source>
        <strain evidence="1">GVMAG-M-3300020185-18</strain>
    </source>
</reference>
<sequence length="299" mass="35013">MVKRERALSERGCELFNICYGNCIPIKKTRRASCFPKINLKTIYHKLMTSEFDIQLDKHQHKMKKATEKMFCFLEDKKRKHIGKLINNAMTNLIIFTLTDGVKPCNLQKVKMNISFYISLANKLYDAGDHHSAIIIRCSLSSIHIERLGIKLSDRQKNIYKKFEQEYGTFLDMHSCHLKKILVNHDYDRFYPSLMVLMTHLNKTKEYAKSYESIGKFPIELRNKQKQLEDIAEVYYNKYKNTDELLLELYNTDPLDHPIMVSRGCNSDNKVTCVLHDISHEINKKAGGLKRTKKAKKIN</sequence>
<accession>A0A6C0C5D8</accession>
<protein>
    <submittedName>
        <fullName evidence="1">Uncharacterized protein</fullName>
    </submittedName>
</protein>